<dbReference type="AlphaFoldDB" id="A0A2K1IHR5"/>
<evidence type="ECO:0000256" key="7">
    <source>
        <dbReference type="ARBA" id="ARBA00023265"/>
    </source>
</evidence>
<keyword evidence="4 8" id="KW-0611">Plant defense</keyword>
<comment type="domain">
    <text evidence="8">The C-terminus contains a calmodulin-binding domain, which binds calmodulin in a calcium-dependent fashion.</text>
</comment>
<dbReference type="PaxDb" id="3218-PP1S210_82V6.1"/>
<evidence type="ECO:0000256" key="6">
    <source>
        <dbReference type="ARBA" id="ARBA00023136"/>
    </source>
</evidence>
<evidence type="ECO:0000313" key="13">
    <source>
        <dbReference type="Proteomes" id="UP000006727"/>
    </source>
</evidence>
<dbReference type="Gramene" id="Pp3c23_1050V3.6">
    <property type="protein sequence ID" value="Pp3c23_1050V3.6"/>
    <property type="gene ID" value="Pp3c23_1050"/>
</dbReference>
<name>A0A2K1IHR5_PHYPA</name>
<sequence>MSGGGEEEKTLEKTPSWAVALVCTVFVVASLLVERGIHKLGRYFKRSNQRELYHTLEVIKNELMVLGFISLFLSVFQQKVASLCMAERLNRIMLPCKYVPPAEANAEAESPAVHRRLFAVEAQSSGTCSAGHVQVISEEGLHQLHIFIFVMAVVHVLYSCLTVLVGLWQVHSWKKWEVGARNERLKAVNEALTPKHRKHEHGDEFTKGRIRYKFLYTSRTGLNLDSYIYSFFRQFGKPIYKEDYLCLRMGFIATHELNAEYDFHSYIRRTMEEDFKTVVGISSYLWAFVCLFLLLDVDGWYTYFWIAFIPTFLVLIVGTKLQQIIINLALEVRGGVEKIDISTSGTIDGSLKAAEKPKQEVVCQPMRPRDDLFWFRKPHFLIHLVHFVLFQNAFELAFFFWALFEYGFTSCLVGRTWMIIVRLVMGVFVQILCSASTLPLYALVSQMGSTVRFTVFNSESAQSAIHNWRDKAHKKQKDKFGHKTLSHHLAGIMGLNKRVDEHGHVHDVELHHPGAHHEKGHHDKHSAKDHPHLHPHPHPHQDGTHVVEIDQAPLKVTESHPASRNGDQGPPVSPKPQSKDAMSLVNVLKLARAKEKGQAPGGS</sequence>
<dbReference type="EnsemblPlants" id="Pp3c23_1050V3.3">
    <property type="protein sequence ID" value="Pp3c23_1050V3.3"/>
    <property type="gene ID" value="Pp3c23_1050"/>
</dbReference>
<feature type="transmembrane region" description="Helical" evidence="10">
    <location>
        <begin position="416"/>
        <end position="444"/>
    </location>
</feature>
<dbReference type="EnsemblPlants" id="Pp3c23_1050V3.4">
    <property type="protein sequence ID" value="Pp3c23_1050V3.4"/>
    <property type="gene ID" value="Pp3c23_1050"/>
</dbReference>
<dbReference type="EnsemblPlants" id="Pp3c23_1050V3.5">
    <property type="protein sequence ID" value="Pp3c23_1050V3.5"/>
    <property type="gene ID" value="Pp3c23_1050"/>
</dbReference>
<feature type="transmembrane region" description="Helical" evidence="10">
    <location>
        <begin position="146"/>
        <end position="168"/>
    </location>
</feature>
<feature type="compositionally biased region" description="Basic and acidic residues" evidence="9">
    <location>
        <begin position="513"/>
        <end position="532"/>
    </location>
</feature>
<dbReference type="GO" id="GO:0006952">
    <property type="term" value="P:defense response"/>
    <property type="evidence" value="ECO:0007669"/>
    <property type="project" value="UniProtKB-KW"/>
</dbReference>
<evidence type="ECO:0000256" key="2">
    <source>
        <dbReference type="ARBA" id="ARBA00006574"/>
    </source>
</evidence>
<dbReference type="Gramene" id="Pp3c23_1050V3.4">
    <property type="protein sequence ID" value="Pp3c23_1050V3.4"/>
    <property type="gene ID" value="Pp3c23_1050"/>
</dbReference>
<dbReference type="Gramene" id="Pp3c23_1050V3.5">
    <property type="protein sequence ID" value="Pp3c23_1050V3.5"/>
    <property type="gene ID" value="Pp3c23_1050"/>
</dbReference>
<dbReference type="Gramene" id="Pp3c23_1050V3.2">
    <property type="protein sequence ID" value="Pp3c23_1050V3.2"/>
    <property type="gene ID" value="Pp3c23_1050"/>
</dbReference>
<evidence type="ECO:0000256" key="4">
    <source>
        <dbReference type="ARBA" id="ARBA00022821"/>
    </source>
</evidence>
<dbReference type="InterPro" id="IPR004326">
    <property type="entry name" value="Mlo"/>
</dbReference>
<evidence type="ECO:0000256" key="10">
    <source>
        <dbReference type="SAM" id="Phobius"/>
    </source>
</evidence>
<dbReference type="Gramene" id="Pp3c23_1050V3.3">
    <property type="protein sequence ID" value="Pp3c23_1050V3.3"/>
    <property type="gene ID" value="Pp3c23_1050"/>
</dbReference>
<dbReference type="RefSeq" id="XP_024362513.1">
    <property type="nucleotide sequence ID" value="XM_024506745.2"/>
</dbReference>
<dbReference type="PANTHER" id="PTHR31942:SF52">
    <property type="entry name" value="MLO-LIKE PROTEIN 1"/>
    <property type="match status" value="1"/>
</dbReference>
<dbReference type="EnsemblPlants" id="Pp3c23_1050V3.7">
    <property type="protein sequence ID" value="Pp3c23_1050V3.7"/>
    <property type="gene ID" value="Pp3c23_1050"/>
</dbReference>
<comment type="similarity">
    <text evidence="2 8">Belongs to the MLO family.</text>
</comment>
<dbReference type="KEGG" id="ppp:112275939"/>
<feature type="transmembrane region" description="Helical" evidence="10">
    <location>
        <begin position="58"/>
        <end position="76"/>
    </location>
</feature>
<dbReference type="EnsemblPlants" id="Pp3c23_1050V3.2">
    <property type="protein sequence ID" value="Pp3c23_1050V3.2"/>
    <property type="gene ID" value="Pp3c23_1050"/>
</dbReference>
<evidence type="ECO:0000256" key="5">
    <source>
        <dbReference type="ARBA" id="ARBA00022989"/>
    </source>
</evidence>
<dbReference type="OrthoDB" id="1388414at2759"/>
<dbReference type="OMA" id="HELNAEY"/>
<keyword evidence="13" id="KW-1185">Reference proteome</keyword>
<dbReference type="STRING" id="3218.A0A2K1IHR5"/>
<dbReference type="RefSeq" id="XP_024362511.1">
    <property type="nucleotide sequence ID" value="XM_024506743.2"/>
</dbReference>
<feature type="transmembrane region" description="Helical" evidence="10">
    <location>
        <begin position="17"/>
        <end position="37"/>
    </location>
</feature>
<keyword evidence="3 8" id="KW-0812">Transmembrane</keyword>
<dbReference type="Gramene" id="Pp3c23_1050V3.1">
    <property type="protein sequence ID" value="Pp3c23_1050V3.1"/>
    <property type="gene ID" value="Pp3c23_1050"/>
</dbReference>
<feature type="transmembrane region" description="Helical" evidence="10">
    <location>
        <begin position="275"/>
        <end position="294"/>
    </location>
</feature>
<keyword evidence="8" id="KW-0112">Calmodulin-binding</keyword>
<comment type="subcellular location">
    <subcellularLocation>
        <location evidence="1 8">Membrane</location>
        <topology evidence="1 8">Multi-pass membrane protein</topology>
    </subcellularLocation>
</comment>
<dbReference type="PANTHER" id="PTHR31942">
    <property type="entry name" value="MLO-LIKE PROTEIN 1"/>
    <property type="match status" value="1"/>
</dbReference>
<evidence type="ECO:0000256" key="1">
    <source>
        <dbReference type="ARBA" id="ARBA00004141"/>
    </source>
</evidence>
<feature type="transmembrane region" description="Helical" evidence="10">
    <location>
        <begin position="380"/>
        <end position="404"/>
    </location>
</feature>
<feature type="region of interest" description="Disordered" evidence="9">
    <location>
        <begin position="557"/>
        <end position="603"/>
    </location>
</feature>
<dbReference type="EnsemblPlants" id="Pp3c23_1050V3.6">
    <property type="protein sequence ID" value="Pp3c23_1050V3.6"/>
    <property type="gene ID" value="Pp3c23_1050"/>
</dbReference>
<reference evidence="11 13" key="2">
    <citation type="journal article" date="2018" name="Plant J.">
        <title>The Physcomitrella patens chromosome-scale assembly reveals moss genome structure and evolution.</title>
        <authorList>
            <person name="Lang D."/>
            <person name="Ullrich K.K."/>
            <person name="Murat F."/>
            <person name="Fuchs J."/>
            <person name="Jenkins J."/>
            <person name="Haas F.B."/>
            <person name="Piednoel M."/>
            <person name="Gundlach H."/>
            <person name="Van Bel M."/>
            <person name="Meyberg R."/>
            <person name="Vives C."/>
            <person name="Morata J."/>
            <person name="Symeonidi A."/>
            <person name="Hiss M."/>
            <person name="Muchero W."/>
            <person name="Kamisugi Y."/>
            <person name="Saleh O."/>
            <person name="Blanc G."/>
            <person name="Decker E.L."/>
            <person name="van Gessel N."/>
            <person name="Grimwood J."/>
            <person name="Hayes R.D."/>
            <person name="Graham S.W."/>
            <person name="Gunter L.E."/>
            <person name="McDaniel S.F."/>
            <person name="Hoernstein S.N.W."/>
            <person name="Larsson A."/>
            <person name="Li F.W."/>
            <person name="Perroud P.F."/>
            <person name="Phillips J."/>
            <person name="Ranjan P."/>
            <person name="Rokshar D.S."/>
            <person name="Rothfels C.J."/>
            <person name="Schneider L."/>
            <person name="Shu S."/>
            <person name="Stevenson D.W."/>
            <person name="Thummler F."/>
            <person name="Tillich M."/>
            <person name="Villarreal Aguilar J.C."/>
            <person name="Widiez T."/>
            <person name="Wong G.K."/>
            <person name="Wymore A."/>
            <person name="Zhang Y."/>
            <person name="Zimmer A.D."/>
            <person name="Quatrano R.S."/>
            <person name="Mayer K.F.X."/>
            <person name="Goodstein D."/>
            <person name="Casacuberta J.M."/>
            <person name="Vandepoele K."/>
            <person name="Reski R."/>
            <person name="Cuming A.C."/>
            <person name="Tuskan G.A."/>
            <person name="Maumus F."/>
            <person name="Salse J."/>
            <person name="Schmutz J."/>
            <person name="Rensing S.A."/>
        </authorList>
    </citation>
    <scope>NUCLEOTIDE SEQUENCE [LARGE SCALE GENOMIC DNA]</scope>
    <source>
        <strain evidence="12 13">cv. Gransden 2004</strain>
    </source>
</reference>
<evidence type="ECO:0000313" key="11">
    <source>
        <dbReference type="EMBL" id="PNR28819.1"/>
    </source>
</evidence>
<accession>A0A2K1IHR5</accession>
<dbReference type="FunCoup" id="A0A2K1IHR5">
    <property type="interactions" value="1314"/>
</dbReference>
<dbReference type="Proteomes" id="UP000006727">
    <property type="component" value="Chromosome 23"/>
</dbReference>
<protein>
    <recommendedName>
        <fullName evidence="8">MLO-like protein</fullName>
    </recommendedName>
</protein>
<dbReference type="EnsemblPlants" id="Pp3c23_1050V3.1">
    <property type="protein sequence ID" value="Pp3c23_1050V3.1"/>
    <property type="gene ID" value="Pp3c23_1050"/>
</dbReference>
<reference evidence="11 13" key="1">
    <citation type="journal article" date="2008" name="Science">
        <title>The Physcomitrella genome reveals evolutionary insights into the conquest of land by plants.</title>
        <authorList>
            <person name="Rensing S."/>
            <person name="Lang D."/>
            <person name="Zimmer A."/>
            <person name="Terry A."/>
            <person name="Salamov A."/>
            <person name="Shapiro H."/>
            <person name="Nishiyama T."/>
            <person name="Perroud P.-F."/>
            <person name="Lindquist E."/>
            <person name="Kamisugi Y."/>
            <person name="Tanahashi T."/>
            <person name="Sakakibara K."/>
            <person name="Fujita T."/>
            <person name="Oishi K."/>
            <person name="Shin-I T."/>
            <person name="Kuroki Y."/>
            <person name="Toyoda A."/>
            <person name="Suzuki Y."/>
            <person name="Hashimoto A."/>
            <person name="Yamaguchi K."/>
            <person name="Sugano A."/>
            <person name="Kohara Y."/>
            <person name="Fujiyama A."/>
            <person name="Anterola A."/>
            <person name="Aoki S."/>
            <person name="Ashton N."/>
            <person name="Barbazuk W.B."/>
            <person name="Barker E."/>
            <person name="Bennetzen J."/>
            <person name="Bezanilla M."/>
            <person name="Blankenship R."/>
            <person name="Cho S.H."/>
            <person name="Dutcher S."/>
            <person name="Estelle M."/>
            <person name="Fawcett J.A."/>
            <person name="Gundlach H."/>
            <person name="Hanada K."/>
            <person name="Heyl A."/>
            <person name="Hicks K.A."/>
            <person name="Hugh J."/>
            <person name="Lohr M."/>
            <person name="Mayer K."/>
            <person name="Melkozernov A."/>
            <person name="Murata T."/>
            <person name="Nelson D."/>
            <person name="Pils B."/>
            <person name="Prigge M."/>
            <person name="Reiss B."/>
            <person name="Renner T."/>
            <person name="Rombauts S."/>
            <person name="Rushton P."/>
            <person name="Sanderfoot A."/>
            <person name="Schween G."/>
            <person name="Shiu S.-H."/>
            <person name="Stueber K."/>
            <person name="Theodoulou F.L."/>
            <person name="Tu H."/>
            <person name="Van de Peer Y."/>
            <person name="Verrier P.J."/>
            <person name="Waters E."/>
            <person name="Wood A."/>
            <person name="Yang L."/>
            <person name="Cove D."/>
            <person name="Cuming A."/>
            <person name="Hasebe M."/>
            <person name="Lucas S."/>
            <person name="Mishler D.B."/>
            <person name="Reski R."/>
            <person name="Grigoriev I."/>
            <person name="Quatrano R.S."/>
            <person name="Boore J.L."/>
        </authorList>
    </citation>
    <scope>NUCLEOTIDE SEQUENCE [LARGE SCALE GENOMIC DNA]</scope>
    <source>
        <strain evidence="12 13">cv. Gransden 2004</strain>
    </source>
</reference>
<feature type="region of interest" description="Disordered" evidence="9">
    <location>
        <begin position="513"/>
        <end position="544"/>
    </location>
</feature>
<dbReference type="GeneID" id="112275939"/>
<keyword evidence="5 8" id="KW-1133">Transmembrane helix</keyword>
<keyword evidence="6 8" id="KW-0472">Membrane</keyword>
<dbReference type="RefSeq" id="XP_024362515.1">
    <property type="nucleotide sequence ID" value="XM_024506747.2"/>
</dbReference>
<dbReference type="GO" id="GO:0005516">
    <property type="term" value="F:calmodulin binding"/>
    <property type="evidence" value="ECO:0007669"/>
    <property type="project" value="UniProtKB-KW"/>
</dbReference>
<keyword evidence="7 8" id="KW-0568">Pathogenesis-related protein</keyword>
<dbReference type="Pfam" id="PF03094">
    <property type="entry name" value="Mlo"/>
    <property type="match status" value="1"/>
</dbReference>
<comment type="function">
    <text evidence="8">May be involved in modulation of pathogen defense and leaf cell death.</text>
</comment>
<evidence type="ECO:0000313" key="12">
    <source>
        <dbReference type="EnsemblPlants" id="Pp3c23_1050V3.1"/>
    </source>
</evidence>
<dbReference type="GO" id="GO:0016020">
    <property type="term" value="C:membrane"/>
    <property type="evidence" value="ECO:0007669"/>
    <property type="project" value="UniProtKB-SubCell"/>
</dbReference>
<dbReference type="EMBL" id="ABEU02000023">
    <property type="protein sequence ID" value="PNR28819.1"/>
    <property type="molecule type" value="Genomic_DNA"/>
</dbReference>
<gene>
    <name evidence="12" type="primary">LOC112275939</name>
    <name evidence="8" type="synonym">MLO</name>
    <name evidence="11" type="ORF">PHYPA_027511</name>
</gene>
<evidence type="ECO:0000256" key="3">
    <source>
        <dbReference type="ARBA" id="ARBA00022692"/>
    </source>
</evidence>
<proteinExistence type="inferred from homology"/>
<dbReference type="Gramene" id="Pp3c23_1050V3.7">
    <property type="protein sequence ID" value="Pp3c23_1050V3.7"/>
    <property type="gene ID" value="Pp3c23_1050"/>
</dbReference>
<feature type="transmembrane region" description="Helical" evidence="10">
    <location>
        <begin position="300"/>
        <end position="318"/>
    </location>
</feature>
<evidence type="ECO:0000256" key="9">
    <source>
        <dbReference type="SAM" id="MobiDB-lite"/>
    </source>
</evidence>
<organism evidence="11">
    <name type="scientific">Physcomitrium patens</name>
    <name type="common">Spreading-leaved earth moss</name>
    <name type="synonym">Physcomitrella patens</name>
    <dbReference type="NCBI Taxonomy" id="3218"/>
    <lineage>
        <taxon>Eukaryota</taxon>
        <taxon>Viridiplantae</taxon>
        <taxon>Streptophyta</taxon>
        <taxon>Embryophyta</taxon>
        <taxon>Bryophyta</taxon>
        <taxon>Bryophytina</taxon>
        <taxon>Bryopsida</taxon>
        <taxon>Funariidae</taxon>
        <taxon>Funariales</taxon>
        <taxon>Funariaceae</taxon>
        <taxon>Physcomitrium</taxon>
    </lineage>
</organism>
<reference evidence="12" key="3">
    <citation type="submission" date="2020-12" db="UniProtKB">
        <authorList>
            <consortium name="EnsemblPlants"/>
        </authorList>
    </citation>
    <scope>IDENTIFICATION</scope>
</reference>
<evidence type="ECO:0000256" key="8">
    <source>
        <dbReference type="RuleBase" id="RU280816"/>
    </source>
</evidence>